<evidence type="ECO:0000313" key="2">
    <source>
        <dbReference type="Proteomes" id="UP000593566"/>
    </source>
</evidence>
<keyword evidence="2" id="KW-1185">Reference proteome</keyword>
<comment type="caution">
    <text evidence="1">The sequence shown here is derived from an EMBL/GenBank/DDBJ whole genome shotgun (WGS) entry which is preliminary data.</text>
</comment>
<dbReference type="GeneID" id="59331534"/>
<proteinExistence type="predicted"/>
<dbReference type="Proteomes" id="UP000593566">
    <property type="component" value="Unassembled WGS sequence"/>
</dbReference>
<protein>
    <submittedName>
        <fullName evidence="1">Uncharacterized protein</fullName>
    </submittedName>
</protein>
<dbReference type="AlphaFoldDB" id="A0A8H6CCF0"/>
<reference evidence="1 2" key="1">
    <citation type="journal article" date="2020" name="Genomics">
        <title>Complete, high-quality genomes from long-read metagenomic sequencing of two wolf lichen thalli reveals enigmatic genome architecture.</title>
        <authorList>
            <person name="McKenzie S.K."/>
            <person name="Walston R.F."/>
            <person name="Allen J.L."/>
        </authorList>
    </citation>
    <scope>NUCLEOTIDE SEQUENCE [LARGE SCALE GENOMIC DNA]</scope>
    <source>
        <strain evidence="1">WasteWater1</strain>
    </source>
</reference>
<name>A0A8H6CCF0_9LECA</name>
<dbReference type="EMBL" id="JACCJB010000016">
    <property type="protein sequence ID" value="KAF6220689.1"/>
    <property type="molecule type" value="Genomic_DNA"/>
</dbReference>
<sequence>MANSRSIQLQWSLDKTVFKTAGSLLDLVQAAAQDDVQSQAVIAFEALGSAILPSPDRIDEGLDALQSRDRSQSLKIVKVIVGLFTGGVSQLIRRRAPQCVPAFLLVTAMKTCLPDQAIGNVLYEMLCQQDLLRKVPVSRSSMATLISSISGFSDGIVPGNSFEHVSTVILQNIARRDQCAKASWEPDPKVIAEIFTRTFEALRKVETQRLTIKGLVGGALIASSILWLLAEPFELTVDGKLALGVTGGKVSVDICSTAASSIIGTWTMQEWQEERVLPSIIVQCEENYNTATSTLDFFPASGARSILAAQYDLEEDETEEVGIIAEALVIASIETAVIKSDTEFGMEPQFVPLKHICQQGYLSQASTFMKVYGWGCNQTFVQKAQGLSEDIVEWIEKSCPNVGQVRQRKGHPLFQEPMTQLTWVMTKIEDWRRTRPGSLKIECQYERKIIEPGLHLAAECIYSSICDTLPAYRTFRGCRFAVVADNALNVMHLLFSGILSATLRKCEPPITLSNLNSMNDLTMTELRLRTMESLIPCSTGNVGNRDLIFGMNGLVAYIAPLGKISTRPSDCVAVSILPGSIRWGEGDLGTGGFPFDRLSSVELQNCAGKAEDATNARLQIFDGTYPGLEPQQDENNTEVECLISATGKTLTIITYLRQQDSRRTMIDWISSISAAATARQVLECELPAFAEEQLARLWLQRGIWQTICWTSADGVIVHQPSMPIRYIGSTYGNESLRFFLAGRRPEQIIFMRQRTTPLIQCIKAALGFEADTEANYLPEAGGSTAAYSNSVPPLRPSFAEGQLQRGWLIIA</sequence>
<dbReference type="RefSeq" id="XP_037150124.1">
    <property type="nucleotide sequence ID" value="XM_037294046.1"/>
</dbReference>
<evidence type="ECO:0000313" key="1">
    <source>
        <dbReference type="EMBL" id="KAF6220689.1"/>
    </source>
</evidence>
<gene>
    <name evidence="1" type="ORF">HO133_003122</name>
</gene>
<accession>A0A8H6CCF0</accession>
<organism evidence="1 2">
    <name type="scientific">Letharia lupina</name>
    <dbReference type="NCBI Taxonomy" id="560253"/>
    <lineage>
        <taxon>Eukaryota</taxon>
        <taxon>Fungi</taxon>
        <taxon>Dikarya</taxon>
        <taxon>Ascomycota</taxon>
        <taxon>Pezizomycotina</taxon>
        <taxon>Lecanoromycetes</taxon>
        <taxon>OSLEUM clade</taxon>
        <taxon>Lecanoromycetidae</taxon>
        <taxon>Lecanorales</taxon>
        <taxon>Lecanorineae</taxon>
        <taxon>Parmeliaceae</taxon>
        <taxon>Letharia</taxon>
    </lineage>
</organism>